<dbReference type="RefSeq" id="WP_091477156.1">
    <property type="nucleotide sequence ID" value="NZ_FOJT01000005.1"/>
</dbReference>
<name>A0A1I0ZD68_9FLAO</name>
<dbReference type="OrthoDB" id="1365080at2"/>
<reference evidence="2" key="1">
    <citation type="submission" date="2016-10" db="EMBL/GenBank/DDBJ databases">
        <authorList>
            <person name="Varghese N."/>
            <person name="Submissions S."/>
        </authorList>
    </citation>
    <scope>NUCLEOTIDE SEQUENCE [LARGE SCALE GENOMIC DNA]</scope>
    <source>
        <strain evidence="2">DSM 21789</strain>
    </source>
</reference>
<dbReference type="EMBL" id="FOJT01000005">
    <property type="protein sequence ID" value="SFB23565.1"/>
    <property type="molecule type" value="Genomic_DNA"/>
</dbReference>
<dbReference type="AlphaFoldDB" id="A0A1I0ZD68"/>
<dbReference type="STRING" id="498292.SAMN05660845_2197"/>
<accession>A0A1I0ZD68</accession>
<keyword evidence="2" id="KW-1185">Reference proteome</keyword>
<organism evidence="1 2">
    <name type="scientific">Flavobacterium swingsii</name>
    <dbReference type="NCBI Taxonomy" id="498292"/>
    <lineage>
        <taxon>Bacteria</taxon>
        <taxon>Pseudomonadati</taxon>
        <taxon>Bacteroidota</taxon>
        <taxon>Flavobacteriia</taxon>
        <taxon>Flavobacteriales</taxon>
        <taxon>Flavobacteriaceae</taxon>
        <taxon>Flavobacterium</taxon>
    </lineage>
</organism>
<evidence type="ECO:0000313" key="1">
    <source>
        <dbReference type="EMBL" id="SFB23565.1"/>
    </source>
</evidence>
<evidence type="ECO:0000313" key="2">
    <source>
        <dbReference type="Proteomes" id="UP000199604"/>
    </source>
</evidence>
<dbReference type="Proteomes" id="UP000199604">
    <property type="component" value="Unassembled WGS sequence"/>
</dbReference>
<proteinExistence type="predicted"/>
<sequence length="150" mass="15980">MKTILSFILLFVSLHTFSQTKKLEVTNNQTGKSILFEESQRVKVTTVKRQKLVGTLTFENAESIAVNGVPVPIDNINSIKYFPKKGRTLKNIILGTGIGLVAGSGVAAAFGNGTAFSLFAAGAGTTVVGGLIGNGNKTYIKQRSTFKIIE</sequence>
<protein>
    <submittedName>
        <fullName evidence="1">Uncharacterized protein</fullName>
    </submittedName>
</protein>
<gene>
    <name evidence="1" type="ORF">SAMN05660845_2197</name>
</gene>